<reference evidence="2 3" key="1">
    <citation type="submission" date="2019-01" db="EMBL/GenBank/DDBJ databases">
        <title>Genome sequencing of the rare red list fungi Fomitopsis rosea.</title>
        <authorList>
            <person name="Buettner E."/>
            <person name="Kellner H."/>
        </authorList>
    </citation>
    <scope>NUCLEOTIDE SEQUENCE [LARGE SCALE GENOMIC DNA]</scope>
    <source>
        <strain evidence="2 3">DSM 105464</strain>
    </source>
</reference>
<evidence type="ECO:0000256" key="1">
    <source>
        <dbReference type="SAM" id="MobiDB-lite"/>
    </source>
</evidence>
<evidence type="ECO:0000313" key="2">
    <source>
        <dbReference type="EMBL" id="TFY69698.1"/>
    </source>
</evidence>
<gene>
    <name evidence="2" type="ORF">EVJ58_g264</name>
</gene>
<proteinExistence type="predicted"/>
<dbReference type="Proteomes" id="UP000298390">
    <property type="component" value="Unassembled WGS sequence"/>
</dbReference>
<accession>A0A4Y9Z779</accession>
<feature type="region of interest" description="Disordered" evidence="1">
    <location>
        <begin position="67"/>
        <end position="88"/>
    </location>
</feature>
<protein>
    <submittedName>
        <fullName evidence="2">Uncharacterized protein</fullName>
    </submittedName>
</protein>
<sequence>MEDANFITIEVMVKGPRDQVNTILEAAMHLATGTRVQLRTRTIFGEEAPLPLSLLSPVPQVVIVAPAPDPQDPGALAPSTHAPGPVTD</sequence>
<dbReference type="AlphaFoldDB" id="A0A4Y9Z779"/>
<comment type="caution">
    <text evidence="2">The sequence shown here is derived from an EMBL/GenBank/DDBJ whole genome shotgun (WGS) entry which is preliminary data.</text>
</comment>
<dbReference type="EMBL" id="SEKV01000006">
    <property type="protein sequence ID" value="TFY69698.1"/>
    <property type="molecule type" value="Genomic_DNA"/>
</dbReference>
<organism evidence="2 3">
    <name type="scientific">Rhodofomes roseus</name>
    <dbReference type="NCBI Taxonomy" id="34475"/>
    <lineage>
        <taxon>Eukaryota</taxon>
        <taxon>Fungi</taxon>
        <taxon>Dikarya</taxon>
        <taxon>Basidiomycota</taxon>
        <taxon>Agaricomycotina</taxon>
        <taxon>Agaricomycetes</taxon>
        <taxon>Polyporales</taxon>
        <taxon>Rhodofomes</taxon>
    </lineage>
</organism>
<evidence type="ECO:0000313" key="3">
    <source>
        <dbReference type="Proteomes" id="UP000298390"/>
    </source>
</evidence>
<name>A0A4Y9Z779_9APHY</name>